<keyword evidence="5" id="KW-0597">Phosphoprotein</keyword>
<keyword evidence="9 32" id="KW-0732">Signal</keyword>
<evidence type="ECO:0000256" key="2">
    <source>
        <dbReference type="ARBA" id="ARBA00011902"/>
    </source>
</evidence>
<feature type="domain" description="EGF-like" evidence="34">
    <location>
        <begin position="206"/>
        <end position="242"/>
    </location>
</feature>
<evidence type="ECO:0000256" key="13">
    <source>
        <dbReference type="ARBA" id="ARBA00022840"/>
    </source>
</evidence>
<feature type="binding site" evidence="27">
    <location>
        <begin position="815"/>
        <end position="822"/>
    </location>
    <ligand>
        <name>ATP</name>
        <dbReference type="ChEBI" id="CHEBI:30616"/>
    </ligand>
</feature>
<evidence type="ECO:0000256" key="20">
    <source>
        <dbReference type="ARBA" id="ARBA00023319"/>
    </source>
</evidence>
<dbReference type="GO" id="GO:0045766">
    <property type="term" value="P:positive regulation of angiogenesis"/>
    <property type="evidence" value="ECO:0007669"/>
    <property type="project" value="TreeGrafter"/>
</dbReference>
<keyword evidence="11 27" id="KW-0547">Nucleotide-binding</keyword>
<dbReference type="OrthoDB" id="4062651at2759"/>
<evidence type="ECO:0000259" key="33">
    <source>
        <dbReference type="PROSITE" id="PS50011"/>
    </source>
</evidence>
<keyword evidence="3" id="KW-1003">Cell membrane</keyword>
<feature type="signal peptide" evidence="32">
    <location>
        <begin position="1"/>
        <end position="18"/>
    </location>
</feature>
<comment type="caution">
    <text evidence="36">The sequence shown here is derived from an EMBL/GenBank/DDBJ whole genome shotgun (WGS) entry which is preliminary data.</text>
</comment>
<comment type="subunit">
    <text evidence="23">Interacts with svep1.</text>
</comment>
<dbReference type="InterPro" id="IPR013783">
    <property type="entry name" value="Ig-like_fold"/>
</dbReference>
<evidence type="ECO:0000256" key="26">
    <source>
        <dbReference type="PIRSR" id="PIRSR000615-1"/>
    </source>
</evidence>
<dbReference type="Pfam" id="PF07714">
    <property type="entry name" value="PK_Tyr_Ser-Thr"/>
    <property type="match status" value="1"/>
</dbReference>
<proteinExistence type="predicted"/>
<dbReference type="PANTHER" id="PTHR24416:SF341">
    <property type="entry name" value="TYROSINE-PROTEIN KINASE RECEPTOR TIE-1"/>
    <property type="match status" value="1"/>
</dbReference>
<evidence type="ECO:0000256" key="3">
    <source>
        <dbReference type="ARBA" id="ARBA00022475"/>
    </source>
</evidence>
<evidence type="ECO:0000256" key="28">
    <source>
        <dbReference type="PIRSR" id="PIRSR000615-3"/>
    </source>
</evidence>
<keyword evidence="17 29" id="KW-1015">Disulfide bond</keyword>
<dbReference type="PROSITE" id="PS50011">
    <property type="entry name" value="PROTEIN_KINASE_DOM"/>
    <property type="match status" value="1"/>
</dbReference>
<dbReference type="FunFam" id="2.170.300.10:FF:000003">
    <property type="entry name" value="tyrosine-protein kinase receptor Tie-1 isoform X1"/>
    <property type="match status" value="1"/>
</dbReference>
<dbReference type="InterPro" id="IPR000742">
    <property type="entry name" value="EGF"/>
</dbReference>
<evidence type="ECO:0000256" key="12">
    <source>
        <dbReference type="ARBA" id="ARBA00022777"/>
    </source>
</evidence>
<keyword evidence="6" id="KW-0037">Angiogenesis</keyword>
<feature type="transmembrane region" description="Helical" evidence="31">
    <location>
        <begin position="730"/>
        <end position="755"/>
    </location>
</feature>
<comment type="function">
    <text evidence="22">Transmembrane tyrosine-protein kinase that may modulate TEK/TIE2 activity and contribute to the regulation of angiogenesis.</text>
</comment>
<keyword evidence="7" id="KW-0808">Transferase</keyword>
<evidence type="ECO:0000256" key="19">
    <source>
        <dbReference type="ARBA" id="ARBA00023180"/>
    </source>
</evidence>
<dbReference type="FunFam" id="3.30.200.20:FF:000113">
    <property type="entry name" value="Putative tyrosine-protein kinase receptor Tie-1"/>
    <property type="match status" value="1"/>
</dbReference>
<evidence type="ECO:0000256" key="14">
    <source>
        <dbReference type="ARBA" id="ARBA00022989"/>
    </source>
</evidence>
<gene>
    <name evidence="36" type="ORF">NHX12_032944</name>
</gene>
<accession>A0A9Q0E463</accession>
<keyword evidence="13 27" id="KW-0067">ATP-binding</keyword>
<dbReference type="InterPro" id="IPR050122">
    <property type="entry name" value="RTK"/>
</dbReference>
<feature type="active site" description="Proton acceptor" evidence="26">
    <location>
        <position position="948"/>
    </location>
</feature>
<evidence type="ECO:0000256" key="32">
    <source>
        <dbReference type="SAM" id="SignalP"/>
    </source>
</evidence>
<dbReference type="PROSITE" id="PS50026">
    <property type="entry name" value="EGF_3"/>
    <property type="match status" value="2"/>
</dbReference>
<keyword evidence="18" id="KW-0675">Receptor</keyword>
<evidence type="ECO:0000259" key="34">
    <source>
        <dbReference type="PROSITE" id="PS50026"/>
    </source>
</evidence>
<dbReference type="GO" id="GO:0001525">
    <property type="term" value="P:angiogenesis"/>
    <property type="evidence" value="ECO:0007669"/>
    <property type="project" value="UniProtKB-KW"/>
</dbReference>
<feature type="domain" description="Protein kinase" evidence="33">
    <location>
        <begin position="808"/>
        <end position="1080"/>
    </location>
</feature>
<evidence type="ECO:0000256" key="30">
    <source>
        <dbReference type="PROSITE-ProRule" id="PRU10141"/>
    </source>
</evidence>
<evidence type="ECO:0000256" key="15">
    <source>
        <dbReference type="ARBA" id="ARBA00023136"/>
    </source>
</evidence>
<evidence type="ECO:0000313" key="37">
    <source>
        <dbReference type="Proteomes" id="UP001148018"/>
    </source>
</evidence>
<sequence>MRIMCWVFIVYSFSLSGAVKDLTMISTAEVTQVSLFSISCMTGERNAAQMRLDIKGENKIFIMPVQPLFKVDGARTKKVLATDFRGLDNIGIFYCEAAQEDKITMINNPASAVFVPAHMTVTANKGETVYLSMKLLDNQKRDVTWKYNGNYHYMTYWIDVANQTAVLMVDTTTAHQGIYSASYVGDTPLHGSWMRLIVRDCPAHKWGDDCTQDCPECLNAGVCHARDGDCICPPGFMGTRCETACREGMFGRSCQESCGSVMDCRGLRFCLPDPYGCSCAGGWSGSRCDTPCPVDFYGPDCRLSCGCRNGGVCNRFSGCHCPTGWRGQRCEKSDRAPQILDMAGTIEWNLHSRPRVLCSAAGNPPPSHTSIELRQLDSTVLKASQTTMDSDKSTAQFDIPWLRAEHGEPPVPVTPPQLLEKSSKQLLVMPTNSHRGDGPILSTKLLYKPMDNGDSWSSIIVYSDREPITLMNLKPSTRYQVRVQLTRPGEGGEGAPGPEAIMETDCPEPTLRPEIDISSVEGRNATVRWRLPAGSSAAASVGQASGFLVQLFGPSPSSRKLWEETTLLNVLSTKFHSLDFQRDYSAVVRLINCGSQGPASKPYHFRINSQGPSPPRSVQALPLSGSAVQVRWQPPEDSNGGIVKYVIEYQPVGQGAPHPWVDTDHGNKTAKEVTALNGSTLYQFRVRAFSKVPGEWSKFVQAATQGDGFQSFTPTTQGVGSRPSGDGYQLLVAVVGSVTVTCVTILLALLALFFIRRTVLNRRRTFTYQSGSGEETILQFNSGTLTLTRRPKPTPEALTYPILDWEDIKFEDVIGEGNFGQVIKAMIKKDGNKMSAAIKMLKEFASENDHRDFAGELEVLCKLGQHPNIINLIGACENRGYLYIAIEYAPYGNLLDFLRKSRVLETDPAFAKEHGTASTLTSQQLLQFSVDVATGMHYLSDKQFIHRDLAARNVLVGDNLVAKIADFGLSRGEEVYVKKTMGRLPVRWMAIESLNYSVWSFGVLLWEIVSLGGTPYCGMTCAELYEKLPQGYRMEQPRNCDDEVYELMRQCWRDRPYERPPFSQISVQLNRMQEARKAYVNMALFENFTYAGIDATAEEA</sequence>
<reference evidence="36" key="1">
    <citation type="submission" date="2022-07" db="EMBL/GenBank/DDBJ databases">
        <title>Chromosome-level genome of Muraenolepis orangiensis.</title>
        <authorList>
            <person name="Kim J."/>
        </authorList>
    </citation>
    <scope>NUCLEOTIDE SEQUENCE</scope>
    <source>
        <strain evidence="36">KU_S4_2022</strain>
        <tissue evidence="36">Muscle</tissue>
    </source>
</reference>
<feature type="disulfide bond" evidence="29">
    <location>
        <begin position="321"/>
        <end position="330"/>
    </location>
</feature>
<dbReference type="FunFam" id="2.60.40.10:FF:000583">
    <property type="entry name" value="tyrosine-protein kinase receptor Tie-1 isoform X2"/>
    <property type="match status" value="1"/>
</dbReference>
<keyword evidence="12" id="KW-0418">Kinase</keyword>
<feature type="binding site" evidence="28">
    <location>
        <position position="953"/>
    </location>
    <ligand>
        <name>Mg(2+)</name>
        <dbReference type="ChEBI" id="CHEBI:18420"/>
    </ligand>
</feature>
<dbReference type="GO" id="GO:0005886">
    <property type="term" value="C:plasma membrane"/>
    <property type="evidence" value="ECO:0007669"/>
    <property type="project" value="UniProtKB-SubCell"/>
</dbReference>
<dbReference type="Gene3D" id="2.170.300.10">
    <property type="entry name" value="Tie2 ligand-binding domain superfamily"/>
    <property type="match status" value="1"/>
</dbReference>
<dbReference type="SUPFAM" id="SSF56112">
    <property type="entry name" value="Protein kinase-like (PK-like)"/>
    <property type="match status" value="1"/>
</dbReference>
<dbReference type="PROSITE" id="PS50853">
    <property type="entry name" value="FN3"/>
    <property type="match status" value="3"/>
</dbReference>
<keyword evidence="28" id="KW-0460">Magnesium</keyword>
<feature type="domain" description="Fibronectin type-III" evidence="35">
    <location>
        <begin position="614"/>
        <end position="707"/>
    </location>
</feature>
<dbReference type="PROSITE" id="PS00022">
    <property type="entry name" value="EGF_1"/>
    <property type="match status" value="3"/>
</dbReference>
<dbReference type="SMART" id="SM00181">
    <property type="entry name" value="EGF"/>
    <property type="match status" value="3"/>
</dbReference>
<evidence type="ECO:0000256" key="1">
    <source>
        <dbReference type="ARBA" id="ARBA00004251"/>
    </source>
</evidence>
<dbReference type="GO" id="GO:0046872">
    <property type="term" value="F:metal ion binding"/>
    <property type="evidence" value="ECO:0007669"/>
    <property type="project" value="UniProtKB-KW"/>
</dbReference>
<dbReference type="InterPro" id="IPR036116">
    <property type="entry name" value="FN3_sf"/>
</dbReference>
<dbReference type="SMART" id="SM00060">
    <property type="entry name" value="FN3"/>
    <property type="match status" value="3"/>
</dbReference>
<dbReference type="Gene3D" id="3.30.200.20">
    <property type="entry name" value="Phosphorylase Kinase, domain 1"/>
    <property type="match status" value="1"/>
</dbReference>
<evidence type="ECO:0000256" key="17">
    <source>
        <dbReference type="ARBA" id="ARBA00023157"/>
    </source>
</evidence>
<evidence type="ECO:0000256" key="27">
    <source>
        <dbReference type="PIRSR" id="PIRSR000615-2"/>
    </source>
</evidence>
<evidence type="ECO:0000256" key="21">
    <source>
        <dbReference type="ARBA" id="ARBA00051243"/>
    </source>
</evidence>
<dbReference type="SUPFAM" id="SSF49265">
    <property type="entry name" value="Fibronectin type III"/>
    <property type="match status" value="2"/>
</dbReference>
<evidence type="ECO:0000256" key="11">
    <source>
        <dbReference type="ARBA" id="ARBA00022741"/>
    </source>
</evidence>
<dbReference type="InterPro" id="IPR017441">
    <property type="entry name" value="Protein_kinase_ATP_BS"/>
</dbReference>
<dbReference type="PROSITE" id="PS00107">
    <property type="entry name" value="PROTEIN_KINASE_ATP"/>
    <property type="match status" value="1"/>
</dbReference>
<evidence type="ECO:0000256" key="18">
    <source>
        <dbReference type="ARBA" id="ARBA00023170"/>
    </source>
</evidence>
<evidence type="ECO:0000256" key="16">
    <source>
        <dbReference type="ARBA" id="ARBA00023137"/>
    </source>
</evidence>
<evidence type="ECO:0000256" key="31">
    <source>
        <dbReference type="SAM" id="Phobius"/>
    </source>
</evidence>
<evidence type="ECO:0000256" key="10">
    <source>
        <dbReference type="ARBA" id="ARBA00022737"/>
    </source>
</evidence>
<keyword evidence="16" id="KW-0829">Tyrosine-protein kinase</keyword>
<evidence type="ECO:0000256" key="25">
    <source>
        <dbReference type="ARBA" id="ARBA00072428"/>
    </source>
</evidence>
<feature type="domain" description="EGF-like" evidence="34">
    <location>
        <begin position="297"/>
        <end position="331"/>
    </location>
</feature>
<keyword evidence="20" id="KW-0393">Immunoglobulin domain</keyword>
<dbReference type="Proteomes" id="UP001148018">
    <property type="component" value="Unassembled WGS sequence"/>
</dbReference>
<feature type="chain" id="PRO_5040162349" description="Tyrosine-protein kinase receptor Tie-1" evidence="32">
    <location>
        <begin position="19"/>
        <end position="1100"/>
    </location>
</feature>
<keyword evidence="8 31" id="KW-0812">Transmembrane</keyword>
<keyword evidence="14 31" id="KW-1133">Transmembrane helix</keyword>
<organism evidence="36 37">
    <name type="scientific">Muraenolepis orangiensis</name>
    <name type="common">Patagonian moray cod</name>
    <dbReference type="NCBI Taxonomy" id="630683"/>
    <lineage>
        <taxon>Eukaryota</taxon>
        <taxon>Metazoa</taxon>
        <taxon>Chordata</taxon>
        <taxon>Craniata</taxon>
        <taxon>Vertebrata</taxon>
        <taxon>Euteleostomi</taxon>
        <taxon>Actinopterygii</taxon>
        <taxon>Neopterygii</taxon>
        <taxon>Teleostei</taxon>
        <taxon>Neoteleostei</taxon>
        <taxon>Acanthomorphata</taxon>
        <taxon>Zeiogadaria</taxon>
        <taxon>Gadariae</taxon>
        <taxon>Gadiformes</taxon>
        <taxon>Muraenolepidoidei</taxon>
        <taxon>Muraenolepididae</taxon>
        <taxon>Muraenolepis</taxon>
    </lineage>
</organism>
<keyword evidence="28" id="KW-0479">Metal-binding</keyword>
<dbReference type="SMART" id="SM00219">
    <property type="entry name" value="TyrKc"/>
    <property type="match status" value="1"/>
</dbReference>
<keyword evidence="4 29" id="KW-0245">EGF-like domain</keyword>
<dbReference type="PANTHER" id="PTHR24416">
    <property type="entry name" value="TYROSINE-PROTEIN KINASE RECEPTOR"/>
    <property type="match status" value="1"/>
</dbReference>
<feature type="domain" description="Fibronectin type-III" evidence="35">
    <location>
        <begin position="412"/>
        <end position="509"/>
    </location>
</feature>
<feature type="domain" description="Fibronectin type-III" evidence="35">
    <location>
        <begin position="512"/>
        <end position="610"/>
    </location>
</feature>
<comment type="subcellular location">
    <subcellularLocation>
        <location evidence="1">Cell membrane</location>
        <topology evidence="1">Single-pass type I membrane protein</topology>
    </subcellularLocation>
</comment>
<dbReference type="SMART" id="SM00220">
    <property type="entry name" value="S_TKc"/>
    <property type="match status" value="1"/>
</dbReference>
<evidence type="ECO:0000256" key="7">
    <source>
        <dbReference type="ARBA" id="ARBA00022679"/>
    </source>
</evidence>
<dbReference type="InterPro" id="IPR020635">
    <property type="entry name" value="Tyr_kinase_cat_dom"/>
</dbReference>
<dbReference type="Pfam" id="PF00041">
    <property type="entry name" value="fn3"/>
    <property type="match status" value="2"/>
</dbReference>
<dbReference type="PROSITE" id="PS01186">
    <property type="entry name" value="EGF_2"/>
    <property type="match status" value="1"/>
</dbReference>
<keyword evidence="19" id="KW-0325">Glycoprotein</keyword>
<dbReference type="GO" id="GO:0004714">
    <property type="term" value="F:transmembrane receptor protein tyrosine kinase activity"/>
    <property type="evidence" value="ECO:0007669"/>
    <property type="project" value="UniProtKB-EC"/>
</dbReference>
<dbReference type="GO" id="GO:0007169">
    <property type="term" value="P:cell surface receptor protein tyrosine kinase signaling pathway"/>
    <property type="evidence" value="ECO:0007669"/>
    <property type="project" value="TreeGrafter"/>
</dbReference>
<evidence type="ECO:0000256" key="24">
    <source>
        <dbReference type="ARBA" id="ARBA00065364"/>
    </source>
</evidence>
<feature type="binding site" evidence="27 30">
    <location>
        <position position="839"/>
    </location>
    <ligand>
        <name>ATP</name>
        <dbReference type="ChEBI" id="CHEBI:30616"/>
    </ligand>
</feature>
<evidence type="ECO:0000256" key="5">
    <source>
        <dbReference type="ARBA" id="ARBA00022553"/>
    </source>
</evidence>
<evidence type="ECO:0000256" key="9">
    <source>
        <dbReference type="ARBA" id="ARBA00022729"/>
    </source>
</evidence>
<dbReference type="PROSITE" id="PS00109">
    <property type="entry name" value="PROTEIN_KINASE_TYR"/>
    <property type="match status" value="1"/>
</dbReference>
<evidence type="ECO:0000256" key="29">
    <source>
        <dbReference type="PROSITE-ProRule" id="PRU00076"/>
    </source>
</evidence>
<dbReference type="CDD" id="cd00054">
    <property type="entry name" value="EGF_CA"/>
    <property type="match status" value="2"/>
</dbReference>
<keyword evidence="15 31" id="KW-0472">Membrane</keyword>
<dbReference type="InterPro" id="IPR011009">
    <property type="entry name" value="Kinase-like_dom_sf"/>
</dbReference>
<dbReference type="InterPro" id="IPR003961">
    <property type="entry name" value="FN3_dom"/>
</dbReference>
<dbReference type="GO" id="GO:0043235">
    <property type="term" value="C:receptor complex"/>
    <property type="evidence" value="ECO:0007669"/>
    <property type="project" value="TreeGrafter"/>
</dbReference>
<dbReference type="EC" id="2.7.10.1" evidence="2"/>
<evidence type="ECO:0000256" key="4">
    <source>
        <dbReference type="ARBA" id="ARBA00022536"/>
    </source>
</evidence>
<evidence type="ECO:0000259" key="35">
    <source>
        <dbReference type="PROSITE" id="PS50853"/>
    </source>
</evidence>
<comment type="catalytic activity">
    <reaction evidence="21">
        <text>L-tyrosyl-[protein] + ATP = O-phospho-L-tyrosyl-[protein] + ADP + H(+)</text>
        <dbReference type="Rhea" id="RHEA:10596"/>
        <dbReference type="Rhea" id="RHEA-COMP:10136"/>
        <dbReference type="Rhea" id="RHEA-COMP:20101"/>
        <dbReference type="ChEBI" id="CHEBI:15378"/>
        <dbReference type="ChEBI" id="CHEBI:30616"/>
        <dbReference type="ChEBI" id="CHEBI:46858"/>
        <dbReference type="ChEBI" id="CHEBI:61978"/>
        <dbReference type="ChEBI" id="CHEBI:456216"/>
        <dbReference type="EC" id="2.7.10.1"/>
    </reaction>
</comment>
<feature type="binding site" evidence="27">
    <location>
        <position position="952"/>
    </location>
    <ligand>
        <name>ATP</name>
        <dbReference type="ChEBI" id="CHEBI:30616"/>
    </ligand>
</feature>
<evidence type="ECO:0000256" key="23">
    <source>
        <dbReference type="ARBA" id="ARBA00062347"/>
    </source>
</evidence>
<dbReference type="InterPro" id="IPR000719">
    <property type="entry name" value="Prot_kinase_dom"/>
</dbReference>
<dbReference type="InterPro" id="IPR001245">
    <property type="entry name" value="Ser-Thr/Tyr_kinase_cat_dom"/>
</dbReference>
<dbReference type="GO" id="GO:0005524">
    <property type="term" value="F:ATP binding"/>
    <property type="evidence" value="ECO:0007669"/>
    <property type="project" value="UniProtKB-UniRule"/>
</dbReference>
<keyword evidence="37" id="KW-1185">Reference proteome</keyword>
<evidence type="ECO:0000256" key="6">
    <source>
        <dbReference type="ARBA" id="ARBA00022657"/>
    </source>
</evidence>
<dbReference type="InterPro" id="IPR008266">
    <property type="entry name" value="Tyr_kinase_AS"/>
</dbReference>
<protein>
    <recommendedName>
        <fullName evidence="25">Tyrosine-protein kinase receptor Tie-1</fullName>
        <ecNumber evidence="2">2.7.10.1</ecNumber>
    </recommendedName>
</protein>
<evidence type="ECO:0000256" key="8">
    <source>
        <dbReference type="ARBA" id="ARBA00022692"/>
    </source>
</evidence>
<evidence type="ECO:0000313" key="36">
    <source>
        <dbReference type="EMBL" id="KAJ3598981.1"/>
    </source>
</evidence>
<comment type="subunit">
    <text evidence="24">Heterodimer with TEK/TIE2. Interacts with SVEP1 (via C-terminus).</text>
</comment>
<dbReference type="GO" id="GO:0009888">
    <property type="term" value="P:tissue development"/>
    <property type="evidence" value="ECO:0007669"/>
    <property type="project" value="UniProtKB-ARBA"/>
</dbReference>
<evidence type="ECO:0000256" key="22">
    <source>
        <dbReference type="ARBA" id="ARBA00056816"/>
    </source>
</evidence>
<dbReference type="FunFam" id="1.10.510.10:FF:000123">
    <property type="entry name" value="Tyrosine-protein kinase receptor Tie-1"/>
    <property type="match status" value="1"/>
</dbReference>
<feature type="binding site" evidence="28">
    <location>
        <position position="966"/>
    </location>
    <ligand>
        <name>Mg(2+)</name>
        <dbReference type="ChEBI" id="CHEBI:18420"/>
    </ligand>
</feature>
<dbReference type="CDD" id="cd00063">
    <property type="entry name" value="FN3"/>
    <property type="match status" value="2"/>
</dbReference>
<comment type="caution">
    <text evidence="29">Lacks conserved residue(s) required for the propagation of feature annotation.</text>
</comment>
<dbReference type="EMBL" id="JANIIK010000048">
    <property type="protein sequence ID" value="KAJ3598981.1"/>
    <property type="molecule type" value="Genomic_DNA"/>
</dbReference>
<dbReference type="Gene3D" id="1.10.510.10">
    <property type="entry name" value="Transferase(Phosphotransferase) domain 1"/>
    <property type="match status" value="1"/>
</dbReference>
<dbReference type="AlphaFoldDB" id="A0A9Q0E463"/>
<keyword evidence="10" id="KW-0677">Repeat</keyword>
<dbReference type="Gene3D" id="2.60.40.10">
    <property type="entry name" value="Immunoglobulins"/>
    <property type="match status" value="4"/>
</dbReference>
<dbReference type="PRINTS" id="PR00109">
    <property type="entry name" value="TYRKINASE"/>
</dbReference>
<name>A0A9Q0E463_9TELE</name>
<feature type="disulfide bond" evidence="29">
    <location>
        <begin position="232"/>
        <end position="241"/>
    </location>
</feature>